<keyword evidence="6" id="KW-1185">Reference proteome</keyword>
<dbReference type="PROSITE" id="PS00893">
    <property type="entry name" value="NUDIX_BOX"/>
    <property type="match status" value="1"/>
</dbReference>
<gene>
    <name evidence="5" type="ORF">FCL54_16875</name>
</gene>
<reference evidence="5 6" key="1">
    <citation type="submission" date="2019-04" db="EMBL/GenBank/DDBJ databases">
        <title>Bacillus caeni sp. nov., a bacterium isolated from mangrove sediment.</title>
        <authorList>
            <person name="Huang H."/>
            <person name="Mo K."/>
            <person name="Hu Y."/>
        </authorList>
    </citation>
    <scope>NUCLEOTIDE SEQUENCE [LARGE SCALE GENOMIC DNA]</scope>
    <source>
        <strain evidence="5 6">HB172195</strain>
    </source>
</reference>
<dbReference type="InterPro" id="IPR000086">
    <property type="entry name" value="NUDIX_hydrolase_dom"/>
</dbReference>
<keyword evidence="2 3" id="KW-0378">Hydrolase</keyword>
<sequence length="130" mass="15069">MYLYGPLAGSFTVMEKESKFLLCYNTYRKQWELPAGKREENETPRECAVRELYEETGQRPAELDFLGLMKLEKSDGEIKYNPVYYGQLAKLLPFSENEETDQIMLWDLSADIGTMDKIDRKLLQVVAGNL</sequence>
<dbReference type="InterPro" id="IPR020084">
    <property type="entry name" value="NUDIX_hydrolase_CS"/>
</dbReference>
<evidence type="ECO:0000313" key="5">
    <source>
        <dbReference type="EMBL" id="TLS36138.1"/>
    </source>
</evidence>
<evidence type="ECO:0000259" key="4">
    <source>
        <dbReference type="PROSITE" id="PS51462"/>
    </source>
</evidence>
<dbReference type="AlphaFoldDB" id="A0A5R9F3H6"/>
<evidence type="ECO:0000256" key="1">
    <source>
        <dbReference type="ARBA" id="ARBA00001946"/>
    </source>
</evidence>
<feature type="domain" description="Nudix hydrolase" evidence="4">
    <location>
        <begin position="3"/>
        <end position="128"/>
    </location>
</feature>
<evidence type="ECO:0000256" key="3">
    <source>
        <dbReference type="RuleBase" id="RU003476"/>
    </source>
</evidence>
<dbReference type="InterPro" id="IPR020476">
    <property type="entry name" value="Nudix_hydrolase"/>
</dbReference>
<dbReference type="EMBL" id="SWLG01000013">
    <property type="protein sequence ID" value="TLS36138.1"/>
    <property type="molecule type" value="Genomic_DNA"/>
</dbReference>
<dbReference type="PROSITE" id="PS51462">
    <property type="entry name" value="NUDIX"/>
    <property type="match status" value="1"/>
</dbReference>
<dbReference type="Gene3D" id="3.90.79.10">
    <property type="entry name" value="Nucleoside Triphosphate Pyrophosphohydrolase"/>
    <property type="match status" value="1"/>
</dbReference>
<protein>
    <submittedName>
        <fullName evidence="5">NUDIX hydrolase</fullName>
    </submittedName>
</protein>
<name>A0A5R9F3H6_9BACL</name>
<dbReference type="GO" id="GO:0016787">
    <property type="term" value="F:hydrolase activity"/>
    <property type="evidence" value="ECO:0007669"/>
    <property type="project" value="UniProtKB-KW"/>
</dbReference>
<comment type="similarity">
    <text evidence="3">Belongs to the Nudix hydrolase family.</text>
</comment>
<organism evidence="5 6">
    <name type="scientific">Exobacillus caeni</name>
    <dbReference type="NCBI Taxonomy" id="2574798"/>
    <lineage>
        <taxon>Bacteria</taxon>
        <taxon>Bacillati</taxon>
        <taxon>Bacillota</taxon>
        <taxon>Bacilli</taxon>
        <taxon>Bacillales</taxon>
        <taxon>Guptibacillaceae</taxon>
        <taxon>Exobacillus</taxon>
    </lineage>
</organism>
<evidence type="ECO:0000256" key="2">
    <source>
        <dbReference type="ARBA" id="ARBA00022801"/>
    </source>
</evidence>
<dbReference type="PANTHER" id="PTHR43046:SF14">
    <property type="entry name" value="MUTT_NUDIX FAMILY PROTEIN"/>
    <property type="match status" value="1"/>
</dbReference>
<dbReference type="PRINTS" id="PR00502">
    <property type="entry name" value="NUDIXFAMILY"/>
</dbReference>
<evidence type="ECO:0000313" key="6">
    <source>
        <dbReference type="Proteomes" id="UP000308230"/>
    </source>
</evidence>
<comment type="cofactor">
    <cofactor evidence="1">
        <name>Mg(2+)</name>
        <dbReference type="ChEBI" id="CHEBI:18420"/>
    </cofactor>
</comment>
<dbReference type="OrthoDB" id="9131041at2"/>
<dbReference type="InterPro" id="IPR015797">
    <property type="entry name" value="NUDIX_hydrolase-like_dom_sf"/>
</dbReference>
<comment type="caution">
    <text evidence="5">The sequence shown here is derived from an EMBL/GenBank/DDBJ whole genome shotgun (WGS) entry which is preliminary data.</text>
</comment>
<dbReference type="PANTHER" id="PTHR43046">
    <property type="entry name" value="GDP-MANNOSE MANNOSYL HYDROLASE"/>
    <property type="match status" value="1"/>
</dbReference>
<proteinExistence type="inferred from homology"/>
<dbReference type="SUPFAM" id="SSF55811">
    <property type="entry name" value="Nudix"/>
    <property type="match status" value="1"/>
</dbReference>
<dbReference type="Pfam" id="PF00293">
    <property type="entry name" value="NUDIX"/>
    <property type="match status" value="1"/>
</dbReference>
<accession>A0A5R9F3H6</accession>
<dbReference type="Proteomes" id="UP000308230">
    <property type="component" value="Unassembled WGS sequence"/>
</dbReference>